<evidence type="ECO:0008006" key="3">
    <source>
        <dbReference type="Google" id="ProtNLM"/>
    </source>
</evidence>
<evidence type="ECO:0000313" key="2">
    <source>
        <dbReference type="Proteomes" id="UP001556098"/>
    </source>
</evidence>
<reference evidence="1 2" key="1">
    <citation type="submission" date="2024-07" db="EMBL/GenBank/DDBJ databases">
        <title>Marimonas sp.nov., isolated from tidal-flat sediment.</title>
        <authorList>
            <person name="Jayan J.N."/>
            <person name="Lee S.S."/>
        </authorList>
    </citation>
    <scope>NUCLEOTIDE SEQUENCE [LARGE SCALE GENOMIC DNA]</scope>
    <source>
        <strain evidence="1 2">MJW-29</strain>
    </source>
</reference>
<evidence type="ECO:0000313" key="1">
    <source>
        <dbReference type="EMBL" id="MEW9920342.1"/>
    </source>
</evidence>
<comment type="caution">
    <text evidence="1">The sequence shown here is derived from an EMBL/GenBank/DDBJ whole genome shotgun (WGS) entry which is preliminary data.</text>
</comment>
<proteinExistence type="predicted"/>
<sequence length="460" mass="51265">MRNISSDFLISQQPDQRFETSIHLSANIYISIGKNVPFRELRNINGERSILIGHAVVASDSGEPKRIGEIVKPDILAHSQNWAGRWLLISPKMIIPDGVASLSCFYPINKNGVIGASHPSLACPTSKLIDEAAVATGAVIPPGTGYEGVKKLLPTQIMLITDGRIKKRPVNFNTDCKLTYEQLLESLAAKYQSIIRGIAAEANELWLPLTAGLDSRLLLAIAASSNIEFQAFTFQKGYLNMPIADRVTPPKLSRIVKINHKKIYGKAANKDIVDEMTLHFGRLSEDPGTPLYFAKHGYYDSFNSRATLLSGLFGELGRAYFHRKISTNNISADDIATTAVRTVPNYQAAQELVDWWHTYPLSGVDPIERAHWEARLSGKTCNALNLSDYMFQNKISGIFPAFNCLDVFCDLFSFEREIRIGGQHMLDLVKMLCPEILTLPINSKGNVIERRFRALLRKFV</sequence>
<protein>
    <recommendedName>
        <fullName evidence="3">Asparagine synthetase domain-containing protein</fullName>
    </recommendedName>
</protein>
<dbReference type="EMBL" id="JBFNXX010000008">
    <property type="protein sequence ID" value="MEW9920342.1"/>
    <property type="molecule type" value="Genomic_DNA"/>
</dbReference>
<name>A0ABV3RP45_9RHOB</name>
<dbReference type="RefSeq" id="WP_367878047.1">
    <property type="nucleotide sequence ID" value="NZ_JBFNXX010000008.1"/>
</dbReference>
<keyword evidence="2" id="KW-1185">Reference proteome</keyword>
<organism evidence="1 2">
    <name type="scientific">Sulfitobacter sediminis</name>
    <dbReference type="NCBI Taxonomy" id="3234186"/>
    <lineage>
        <taxon>Bacteria</taxon>
        <taxon>Pseudomonadati</taxon>
        <taxon>Pseudomonadota</taxon>
        <taxon>Alphaproteobacteria</taxon>
        <taxon>Rhodobacterales</taxon>
        <taxon>Roseobacteraceae</taxon>
        <taxon>Sulfitobacter</taxon>
    </lineage>
</organism>
<dbReference type="Proteomes" id="UP001556098">
    <property type="component" value="Unassembled WGS sequence"/>
</dbReference>
<gene>
    <name evidence="1" type="ORF">AB2B41_12055</name>
</gene>
<accession>A0ABV3RP45</accession>